<organism evidence="1">
    <name type="scientific">marine sediment metagenome</name>
    <dbReference type="NCBI Taxonomy" id="412755"/>
    <lineage>
        <taxon>unclassified sequences</taxon>
        <taxon>metagenomes</taxon>
        <taxon>ecological metagenomes</taxon>
    </lineage>
</organism>
<dbReference type="AlphaFoldDB" id="A0A0F9BZ04"/>
<accession>A0A0F9BZ04</accession>
<evidence type="ECO:0008006" key="2">
    <source>
        <dbReference type="Google" id="ProtNLM"/>
    </source>
</evidence>
<comment type="caution">
    <text evidence="1">The sequence shown here is derived from an EMBL/GenBank/DDBJ whole genome shotgun (WGS) entry which is preliminary data.</text>
</comment>
<reference evidence="1" key="1">
    <citation type="journal article" date="2015" name="Nature">
        <title>Complex archaea that bridge the gap between prokaryotes and eukaryotes.</title>
        <authorList>
            <person name="Spang A."/>
            <person name="Saw J.H."/>
            <person name="Jorgensen S.L."/>
            <person name="Zaremba-Niedzwiedzka K."/>
            <person name="Martijn J."/>
            <person name="Lind A.E."/>
            <person name="van Eijk R."/>
            <person name="Schleper C."/>
            <person name="Guy L."/>
            <person name="Ettema T.J."/>
        </authorList>
    </citation>
    <scope>NUCLEOTIDE SEQUENCE</scope>
</reference>
<gene>
    <name evidence="1" type="ORF">LCGC14_2468050</name>
</gene>
<proteinExistence type="predicted"/>
<dbReference type="EMBL" id="LAZR01038582">
    <property type="protein sequence ID" value="KKL19182.1"/>
    <property type="molecule type" value="Genomic_DNA"/>
</dbReference>
<sequence length="196" mass="21362">MADITNGYATLAEFKTEKDISSTDAVDDTSIEDIIEAASRFIDSETGRTFYARTETRNFDVPRGTRELRLDDDLLTITTLTNGDDNEIANTEYILLPANVSPKFAIVLKSTSSTIWQPDSNSGTEQVISVAGTWGWVADHPDNIKRACLMIATDYYDKREGQGVTTATVTGAGVVIKAAGVPAAAMKIIRTFRKLT</sequence>
<evidence type="ECO:0000313" key="1">
    <source>
        <dbReference type="EMBL" id="KKL19182.1"/>
    </source>
</evidence>
<name>A0A0F9BZ04_9ZZZZ</name>
<dbReference type="Gene3D" id="1.10.3230.30">
    <property type="entry name" value="Phage gp6-like head-tail connector protein"/>
    <property type="match status" value="1"/>
</dbReference>
<protein>
    <recommendedName>
        <fullName evidence="2">Phage gp6-like head-tail connector protein</fullName>
    </recommendedName>
</protein>